<reference evidence="1" key="1">
    <citation type="submission" date="2020-11" db="EMBL/GenBank/DDBJ databases">
        <authorList>
            <person name="Tran Van P."/>
        </authorList>
    </citation>
    <scope>NUCLEOTIDE SEQUENCE</scope>
</reference>
<accession>A0A7R9AYT1</accession>
<dbReference type="AlphaFoldDB" id="A0A7R9AYT1"/>
<sequence>MLRLSPVVCSSIPVSWKSTYATSAINYETSLEGNSQSQSPKDPLDLTFEDPVASFKSKTTWEVLRAYIVYTICSFDFIVENNTKITPQIAFRLKSTTLFSFYESQELKIM</sequence>
<name>A0A7R9AYT1_TIMSH</name>
<protein>
    <submittedName>
        <fullName evidence="1">Uncharacterized protein</fullName>
    </submittedName>
</protein>
<dbReference type="EMBL" id="OC003293">
    <property type="protein sequence ID" value="CAD7263098.1"/>
    <property type="molecule type" value="Genomic_DNA"/>
</dbReference>
<organism evidence="1">
    <name type="scientific">Timema shepardi</name>
    <name type="common">Walking stick</name>
    <dbReference type="NCBI Taxonomy" id="629360"/>
    <lineage>
        <taxon>Eukaryota</taxon>
        <taxon>Metazoa</taxon>
        <taxon>Ecdysozoa</taxon>
        <taxon>Arthropoda</taxon>
        <taxon>Hexapoda</taxon>
        <taxon>Insecta</taxon>
        <taxon>Pterygota</taxon>
        <taxon>Neoptera</taxon>
        <taxon>Polyneoptera</taxon>
        <taxon>Phasmatodea</taxon>
        <taxon>Timematodea</taxon>
        <taxon>Timematoidea</taxon>
        <taxon>Timematidae</taxon>
        <taxon>Timema</taxon>
    </lineage>
</organism>
<evidence type="ECO:0000313" key="1">
    <source>
        <dbReference type="EMBL" id="CAD7263098.1"/>
    </source>
</evidence>
<proteinExistence type="predicted"/>
<gene>
    <name evidence="1" type="ORF">TSIB3V08_LOCUS7187</name>
</gene>